<accession>A0ABY2J840</accession>
<dbReference type="PANTHER" id="PTHR43316">
    <property type="entry name" value="HYDROLASE, HALOACID DELAHOGENASE-RELATED"/>
    <property type="match status" value="1"/>
</dbReference>
<organism evidence="3 4">
    <name type="scientific">Cryobacterium breve</name>
    <dbReference type="NCBI Taxonomy" id="1259258"/>
    <lineage>
        <taxon>Bacteria</taxon>
        <taxon>Bacillati</taxon>
        <taxon>Actinomycetota</taxon>
        <taxon>Actinomycetes</taxon>
        <taxon>Micrococcales</taxon>
        <taxon>Microbacteriaceae</taxon>
        <taxon>Cryobacterium</taxon>
    </lineage>
</organism>
<dbReference type="InterPro" id="IPR006439">
    <property type="entry name" value="HAD-SF_hydro_IA"/>
</dbReference>
<dbReference type="SFLD" id="SFLDS00003">
    <property type="entry name" value="Haloacid_Dehalogenase"/>
    <property type="match status" value="1"/>
</dbReference>
<dbReference type="PANTHER" id="PTHR43316:SF3">
    <property type="entry name" value="HALOACID DEHALOGENASE, TYPE II (AFU_ORTHOLOGUE AFUA_2G07750)-RELATED"/>
    <property type="match status" value="1"/>
</dbReference>
<dbReference type="InterPro" id="IPR023214">
    <property type="entry name" value="HAD_sf"/>
</dbReference>
<comment type="caution">
    <text evidence="3">The sequence shown here is derived from an EMBL/GenBank/DDBJ whole genome shotgun (WGS) entry which is preliminary data.</text>
</comment>
<dbReference type="SUPFAM" id="SSF56784">
    <property type="entry name" value="HAD-like"/>
    <property type="match status" value="1"/>
</dbReference>
<dbReference type="Pfam" id="PF00702">
    <property type="entry name" value="Hydrolase"/>
    <property type="match status" value="1"/>
</dbReference>
<dbReference type="SFLD" id="SFLDG01129">
    <property type="entry name" value="C1.5:_HAD__Beta-PGM__Phosphata"/>
    <property type="match status" value="1"/>
</dbReference>
<keyword evidence="4" id="KW-1185">Reference proteome</keyword>
<sequence>MTSTPSAIVFDVNETLSDMTPLSARFAEIGAPASLARVWFATLLRDGFALAAAGGTAKFSLIGSEILRGVLRDVALTRSLDDAVRHVMDGFETLSLHPDIADGIRGLKQAGLRLVTLSNGSAQVAESLLTRAGLRGEFEAVLTVEDAPAWKPVRSAYSYAADACGVQPSDLLLVAVHPWDIHGAAQAGLRTAWLNRTDEIYPSYFTAPEHTITALTELALRLAPDPHPASRPAPRP</sequence>
<comment type="similarity">
    <text evidence="1">Belongs to the HAD-like hydrolase superfamily. S-2-haloalkanoic acid dehalogenase family.</text>
</comment>
<dbReference type="NCBIfam" id="TIGR01493">
    <property type="entry name" value="HAD-SF-IA-v2"/>
    <property type="match status" value="1"/>
</dbReference>
<evidence type="ECO:0000313" key="4">
    <source>
        <dbReference type="Proteomes" id="UP000298355"/>
    </source>
</evidence>
<reference evidence="3 4" key="1">
    <citation type="submission" date="2019-03" db="EMBL/GenBank/DDBJ databases">
        <title>Genomics of glacier-inhabiting Cryobacterium strains.</title>
        <authorList>
            <person name="Liu Q."/>
            <person name="Xin Y.-H."/>
        </authorList>
    </citation>
    <scope>NUCLEOTIDE SEQUENCE [LARGE SCALE GENOMIC DNA]</scope>
    <source>
        <strain evidence="3 4">TMT4-23</strain>
    </source>
</reference>
<keyword evidence="2" id="KW-0378">Hydrolase</keyword>
<proteinExistence type="inferred from homology"/>
<evidence type="ECO:0000256" key="2">
    <source>
        <dbReference type="ARBA" id="ARBA00022801"/>
    </source>
</evidence>
<evidence type="ECO:0000313" key="3">
    <source>
        <dbReference type="EMBL" id="TFD01107.1"/>
    </source>
</evidence>
<gene>
    <name evidence="3" type="ORF">E3O65_02095</name>
</gene>
<dbReference type="InterPro" id="IPR023198">
    <property type="entry name" value="PGP-like_dom2"/>
</dbReference>
<dbReference type="InterPro" id="IPR006328">
    <property type="entry name" value="2-HAD"/>
</dbReference>
<evidence type="ECO:0000256" key="1">
    <source>
        <dbReference type="ARBA" id="ARBA00008106"/>
    </source>
</evidence>
<dbReference type="Gene3D" id="1.10.150.240">
    <property type="entry name" value="Putative phosphatase, domain 2"/>
    <property type="match status" value="1"/>
</dbReference>
<dbReference type="Gene3D" id="3.40.50.1000">
    <property type="entry name" value="HAD superfamily/HAD-like"/>
    <property type="match status" value="1"/>
</dbReference>
<dbReference type="InterPro" id="IPR051540">
    <property type="entry name" value="S-2-haloacid_dehalogenase"/>
</dbReference>
<dbReference type="Proteomes" id="UP000298355">
    <property type="component" value="Unassembled WGS sequence"/>
</dbReference>
<dbReference type="InterPro" id="IPR036412">
    <property type="entry name" value="HAD-like_sf"/>
</dbReference>
<dbReference type="RefSeq" id="WP_134362101.1">
    <property type="nucleotide sequence ID" value="NZ_SOGJ01000007.1"/>
</dbReference>
<protein>
    <submittedName>
        <fullName evidence="3">Haloacid dehalogenase type II</fullName>
    </submittedName>
</protein>
<name>A0ABY2J840_9MICO</name>
<dbReference type="EMBL" id="SOGJ01000007">
    <property type="protein sequence ID" value="TFD01107.1"/>
    <property type="molecule type" value="Genomic_DNA"/>
</dbReference>
<dbReference type="NCBIfam" id="TIGR01428">
    <property type="entry name" value="HAD_type_II"/>
    <property type="match status" value="1"/>
</dbReference>
<dbReference type="CDD" id="cd02588">
    <property type="entry name" value="HAD_L2-DEX"/>
    <property type="match status" value="1"/>
</dbReference>
<dbReference type="PRINTS" id="PR00413">
    <property type="entry name" value="HADHALOGNASE"/>
</dbReference>